<dbReference type="Proteomes" id="UP000663720">
    <property type="component" value="Chromosome"/>
</dbReference>
<evidence type="ECO:0000313" key="2">
    <source>
        <dbReference type="Proteomes" id="UP000663720"/>
    </source>
</evidence>
<protein>
    <submittedName>
        <fullName evidence="1">Uncharacterized protein</fullName>
    </submittedName>
</protein>
<name>A0A975B402_9BACT</name>
<accession>A0A975B402</accession>
<evidence type="ECO:0000313" key="1">
    <source>
        <dbReference type="EMBL" id="QTA78361.1"/>
    </source>
</evidence>
<organism evidence="1 2">
    <name type="scientific">Desulfonema limicola</name>
    <dbReference type="NCBI Taxonomy" id="45656"/>
    <lineage>
        <taxon>Bacteria</taxon>
        <taxon>Pseudomonadati</taxon>
        <taxon>Thermodesulfobacteriota</taxon>
        <taxon>Desulfobacteria</taxon>
        <taxon>Desulfobacterales</taxon>
        <taxon>Desulfococcaceae</taxon>
        <taxon>Desulfonema</taxon>
    </lineage>
</organism>
<dbReference type="KEGG" id="dli:dnl_05830"/>
<reference evidence="1" key="1">
    <citation type="journal article" date="2021" name="Microb. Physiol.">
        <title>Proteogenomic Insights into the Physiology of Marine, Sulfate-Reducing, Filamentous Desulfonema limicola and Desulfonema magnum.</title>
        <authorList>
            <person name="Schnaars V."/>
            <person name="Wohlbrand L."/>
            <person name="Scheve S."/>
            <person name="Hinrichs C."/>
            <person name="Reinhardt R."/>
            <person name="Rabus R."/>
        </authorList>
    </citation>
    <scope>NUCLEOTIDE SEQUENCE</scope>
    <source>
        <strain evidence="1">5ac10</strain>
    </source>
</reference>
<sequence>MQVILVFADTQDSANKAASEFAKAYFAFNKQVLSERICETSKMVDDVNVVDKYIYEAAQEANARGFNLGCYIKNKIYHMETETLSRESDKASIRIKGERKSPLRTFFSKGDIHEFDEVLELVKEDGKWKVCGNPFSISGV</sequence>
<gene>
    <name evidence="1" type="ORF">dnl_05830</name>
</gene>
<dbReference type="AlphaFoldDB" id="A0A975B402"/>
<dbReference type="EMBL" id="CP061799">
    <property type="protein sequence ID" value="QTA78361.1"/>
    <property type="molecule type" value="Genomic_DNA"/>
</dbReference>
<keyword evidence="2" id="KW-1185">Reference proteome</keyword>
<proteinExistence type="predicted"/>